<dbReference type="EMBL" id="NDHI03003846">
    <property type="protein sequence ID" value="PNJ02199.1"/>
    <property type="molecule type" value="Genomic_DNA"/>
</dbReference>
<evidence type="ECO:0000259" key="3">
    <source>
        <dbReference type="Pfam" id="PF23192"/>
    </source>
</evidence>
<organism evidence="4">
    <name type="scientific">Pongo abelii</name>
    <name type="common">Sumatran orangutan</name>
    <name type="synonym">Pongo pygmaeus abelii</name>
    <dbReference type="NCBI Taxonomy" id="9601"/>
    <lineage>
        <taxon>Eukaryota</taxon>
        <taxon>Metazoa</taxon>
        <taxon>Chordata</taxon>
        <taxon>Craniata</taxon>
        <taxon>Vertebrata</taxon>
        <taxon>Euteleostomi</taxon>
        <taxon>Mammalia</taxon>
        <taxon>Eutheria</taxon>
        <taxon>Euarchontoglires</taxon>
        <taxon>Primates</taxon>
        <taxon>Haplorrhini</taxon>
        <taxon>Catarrhini</taxon>
        <taxon>Hominidae</taxon>
        <taxon>Pongo</taxon>
    </lineage>
</organism>
<evidence type="ECO:0000313" key="4">
    <source>
        <dbReference type="EMBL" id="PNJ02199.1"/>
    </source>
</evidence>
<dbReference type="Pfam" id="PF23192">
    <property type="entry name" value="NOMO_12th"/>
    <property type="match status" value="1"/>
</dbReference>
<dbReference type="InterPro" id="IPR051417">
    <property type="entry name" value="SDr/BOS_complex"/>
</dbReference>
<reference evidence="4" key="1">
    <citation type="submission" date="2017-12" db="EMBL/GenBank/DDBJ databases">
        <title>High-resolution comparative analysis of great ape genomes.</title>
        <authorList>
            <person name="Pollen A."/>
            <person name="Hastie A."/>
            <person name="Hormozdiari F."/>
            <person name="Dougherty M."/>
            <person name="Liu R."/>
            <person name="Chaisson M."/>
            <person name="Hoppe E."/>
            <person name="Hill C."/>
            <person name="Pang A."/>
            <person name="Hillier L."/>
            <person name="Baker C."/>
            <person name="Armstrong J."/>
            <person name="Shendure J."/>
            <person name="Paten B."/>
            <person name="Wilson R."/>
            <person name="Chao H."/>
            <person name="Schneider V."/>
            <person name="Ventura M."/>
            <person name="Kronenberg Z."/>
            <person name="Murali S."/>
            <person name="Gordon D."/>
            <person name="Cantsilieris S."/>
            <person name="Munson K."/>
            <person name="Nelson B."/>
            <person name="Raja A."/>
            <person name="Underwood J."/>
            <person name="Diekhans M."/>
            <person name="Fiddes I."/>
            <person name="Haussler D."/>
            <person name="Eichler E."/>
        </authorList>
    </citation>
    <scope>NUCLEOTIDE SEQUENCE [LARGE SCALE GENOMIC DNA]</scope>
    <source>
        <strain evidence="4">Susie</strain>
    </source>
</reference>
<gene>
    <name evidence="4" type="ORF">CR201_G0054959</name>
</gene>
<comment type="caution">
    <text evidence="4">The sequence shown here is derived from an EMBL/GenBank/DDBJ whole genome shotgun (WGS) entry which is preliminary data.</text>
</comment>
<name>A0A2J8R102_PONAB</name>
<feature type="compositionally biased region" description="Basic residues" evidence="2">
    <location>
        <begin position="139"/>
        <end position="148"/>
    </location>
</feature>
<dbReference type="InterPro" id="IPR056191">
    <property type="entry name" value="NOMO_12th"/>
</dbReference>
<dbReference type="AlphaFoldDB" id="A0A2J8R102"/>
<proteinExistence type="predicted"/>
<feature type="non-terminal residue" evidence="4">
    <location>
        <position position="1"/>
    </location>
</feature>
<protein>
    <recommendedName>
        <fullName evidence="3">NOMO C-terminal transthyretin-like domain-containing protein</fullName>
    </recommendedName>
</protein>
<dbReference type="GO" id="GO:0005789">
    <property type="term" value="C:endoplasmic reticulum membrane"/>
    <property type="evidence" value="ECO:0007669"/>
    <property type="project" value="TreeGrafter"/>
</dbReference>
<sequence length="148" mass="16586">VKLYKSENLDNPIQTVSLGQSLFFHFPPLLRDGENYVVLLDSTLPTSQYDYILPQVSFTAVGYHKHITLIFNPTRKLPEQDIAQGSYIALPLTLLVLLAGYNHDKLIPLLLQLTSRLQGVRALGQAASDNSGPEDAKRQAKKQKTRRT</sequence>
<dbReference type="PANTHER" id="PTHR23303:SF14">
    <property type="entry name" value="BOS COMPLEX SUBUNIT NOMO1-RELATED"/>
    <property type="match status" value="1"/>
</dbReference>
<feature type="domain" description="NOMO C-terminal transthyretin-like" evidence="3">
    <location>
        <begin position="1"/>
        <end position="73"/>
    </location>
</feature>
<dbReference type="PANTHER" id="PTHR23303">
    <property type="entry name" value="CARBOXYPEPTIDASE REGULATORY REGION-CONTAINING"/>
    <property type="match status" value="1"/>
</dbReference>
<evidence type="ECO:0000256" key="1">
    <source>
        <dbReference type="ARBA" id="ARBA00022729"/>
    </source>
</evidence>
<keyword evidence="1" id="KW-0732">Signal</keyword>
<accession>A0A2J8R102</accession>
<evidence type="ECO:0000256" key="2">
    <source>
        <dbReference type="SAM" id="MobiDB-lite"/>
    </source>
</evidence>
<feature type="region of interest" description="Disordered" evidence="2">
    <location>
        <begin position="124"/>
        <end position="148"/>
    </location>
</feature>